<reference evidence="1" key="1">
    <citation type="submission" date="2023-01" db="EMBL/GenBank/DDBJ databases">
        <authorList>
            <person name="Van Ghelder C."/>
            <person name="Rancurel C."/>
        </authorList>
    </citation>
    <scope>NUCLEOTIDE SEQUENCE</scope>
    <source>
        <strain evidence="1">CNCM I-4278</strain>
    </source>
</reference>
<proteinExistence type="predicted"/>
<protein>
    <submittedName>
        <fullName evidence="1">Uncharacterized protein</fullName>
    </submittedName>
</protein>
<accession>A0A9W4UKG4</accession>
<comment type="caution">
    <text evidence="1">The sequence shown here is derived from an EMBL/GenBank/DDBJ whole genome shotgun (WGS) entry which is preliminary data.</text>
</comment>
<dbReference type="Proteomes" id="UP001152607">
    <property type="component" value="Unassembled WGS sequence"/>
</dbReference>
<dbReference type="EMBL" id="CAOQHR010000007">
    <property type="protein sequence ID" value="CAI6337635.1"/>
    <property type="molecule type" value="Genomic_DNA"/>
</dbReference>
<keyword evidence="2" id="KW-1185">Reference proteome</keyword>
<gene>
    <name evidence="1" type="ORF">PDIGIT_LOCUS10748</name>
</gene>
<evidence type="ECO:0000313" key="1">
    <source>
        <dbReference type="EMBL" id="CAI6337635.1"/>
    </source>
</evidence>
<organism evidence="1 2">
    <name type="scientific">Periconia digitata</name>
    <dbReference type="NCBI Taxonomy" id="1303443"/>
    <lineage>
        <taxon>Eukaryota</taxon>
        <taxon>Fungi</taxon>
        <taxon>Dikarya</taxon>
        <taxon>Ascomycota</taxon>
        <taxon>Pezizomycotina</taxon>
        <taxon>Dothideomycetes</taxon>
        <taxon>Pleosporomycetidae</taxon>
        <taxon>Pleosporales</taxon>
        <taxon>Massarineae</taxon>
        <taxon>Periconiaceae</taxon>
        <taxon>Periconia</taxon>
    </lineage>
</organism>
<dbReference type="AlphaFoldDB" id="A0A9W4UKG4"/>
<sequence length="68" mass="7684">MWSLVASNPKVAFVDGFLTMDPFHSFPGVQVLYVDPSQCPILVLPSVEHYVGHSQKTHEARPFCLIWI</sequence>
<evidence type="ECO:0000313" key="2">
    <source>
        <dbReference type="Proteomes" id="UP001152607"/>
    </source>
</evidence>
<name>A0A9W4UKG4_9PLEO</name>